<evidence type="ECO:0000256" key="1">
    <source>
        <dbReference type="ARBA" id="ARBA00004141"/>
    </source>
</evidence>
<dbReference type="AlphaFoldDB" id="A0AAV6UMN5"/>
<dbReference type="InterPro" id="IPR006028">
    <property type="entry name" value="GABAA/Glycine_rcpt"/>
</dbReference>
<feature type="domain" description="Neurotransmitter-gated ion-channel transmembrane" evidence="8">
    <location>
        <begin position="164"/>
        <end position="246"/>
    </location>
</feature>
<keyword evidence="7" id="KW-1133">Transmembrane helix</keyword>
<accession>A0AAV6UMN5</accession>
<evidence type="ECO:0000259" key="8">
    <source>
        <dbReference type="Pfam" id="PF02932"/>
    </source>
</evidence>
<dbReference type="EMBL" id="JAFNEN010000356">
    <property type="protein sequence ID" value="KAG8184886.1"/>
    <property type="molecule type" value="Genomic_DNA"/>
</dbReference>
<feature type="transmembrane region" description="Helical" evidence="7">
    <location>
        <begin position="317"/>
        <end position="336"/>
    </location>
</feature>
<evidence type="ECO:0000256" key="2">
    <source>
        <dbReference type="ARBA" id="ARBA00004236"/>
    </source>
</evidence>
<dbReference type="GO" id="GO:0099095">
    <property type="term" value="F:ligand-gated monoatomic anion channel activity"/>
    <property type="evidence" value="ECO:0007669"/>
    <property type="project" value="UniProtKB-ARBA"/>
</dbReference>
<dbReference type="GO" id="GO:0005230">
    <property type="term" value="F:extracellular ligand-gated monoatomic ion channel activity"/>
    <property type="evidence" value="ECO:0007669"/>
    <property type="project" value="InterPro"/>
</dbReference>
<proteinExistence type="predicted"/>
<protein>
    <recommendedName>
        <fullName evidence="8">Neurotransmitter-gated ion-channel transmembrane domain-containing protein</fullName>
    </recommendedName>
</protein>
<evidence type="ECO:0000256" key="5">
    <source>
        <dbReference type="ARBA" id="ARBA00023065"/>
    </source>
</evidence>
<evidence type="ECO:0000313" key="10">
    <source>
        <dbReference type="Proteomes" id="UP000827092"/>
    </source>
</evidence>
<evidence type="ECO:0000313" key="9">
    <source>
        <dbReference type="EMBL" id="KAG8184886.1"/>
    </source>
</evidence>
<dbReference type="InterPro" id="IPR006201">
    <property type="entry name" value="Neur_channel"/>
</dbReference>
<dbReference type="GO" id="GO:0005886">
    <property type="term" value="C:plasma membrane"/>
    <property type="evidence" value="ECO:0007669"/>
    <property type="project" value="UniProtKB-SubCell"/>
</dbReference>
<dbReference type="InterPro" id="IPR006029">
    <property type="entry name" value="Neurotrans-gated_channel_TM"/>
</dbReference>
<keyword evidence="7" id="KW-0472">Membrane</keyword>
<dbReference type="PANTHER" id="PTHR18945">
    <property type="entry name" value="NEUROTRANSMITTER GATED ION CHANNEL"/>
    <property type="match status" value="1"/>
</dbReference>
<evidence type="ECO:0000256" key="4">
    <source>
        <dbReference type="ARBA" id="ARBA00022475"/>
    </source>
</evidence>
<dbReference type="Gene3D" id="1.20.58.390">
    <property type="entry name" value="Neurotransmitter-gated ion-channel transmembrane domain"/>
    <property type="match status" value="1"/>
</dbReference>
<dbReference type="Gene3D" id="2.70.170.10">
    <property type="entry name" value="Neurotransmitter-gated ion-channel ligand-binding domain"/>
    <property type="match status" value="1"/>
</dbReference>
<evidence type="ECO:0000256" key="7">
    <source>
        <dbReference type="SAM" id="Phobius"/>
    </source>
</evidence>
<evidence type="ECO:0000256" key="3">
    <source>
        <dbReference type="ARBA" id="ARBA00022448"/>
    </source>
</evidence>
<reference evidence="9 10" key="1">
    <citation type="journal article" date="2022" name="Nat. Ecol. Evol.">
        <title>A masculinizing supergene underlies an exaggerated male reproductive morph in a spider.</title>
        <authorList>
            <person name="Hendrickx F."/>
            <person name="De Corte Z."/>
            <person name="Sonet G."/>
            <person name="Van Belleghem S.M."/>
            <person name="Kostlbacher S."/>
            <person name="Vangestel C."/>
        </authorList>
    </citation>
    <scope>NUCLEOTIDE SEQUENCE [LARGE SCALE GENOMIC DNA]</scope>
    <source>
        <strain evidence="9">W744_W776</strain>
    </source>
</reference>
<keyword evidence="4" id="KW-1003">Cell membrane</keyword>
<comment type="caution">
    <text evidence="9">The sequence shown here is derived from an EMBL/GenBank/DDBJ whole genome shotgun (WGS) entry which is preliminary data.</text>
</comment>
<dbReference type="InterPro" id="IPR036734">
    <property type="entry name" value="Neur_chan_lig-bd_sf"/>
</dbReference>
<dbReference type="PRINTS" id="PR00253">
    <property type="entry name" value="GABAARECEPTR"/>
</dbReference>
<keyword evidence="7" id="KW-0812">Transmembrane</keyword>
<gene>
    <name evidence="9" type="ORF">JTE90_016997</name>
</gene>
<dbReference type="GO" id="GO:0005254">
    <property type="term" value="F:chloride channel activity"/>
    <property type="evidence" value="ECO:0007669"/>
    <property type="project" value="UniProtKB-ARBA"/>
</dbReference>
<dbReference type="InterPro" id="IPR038050">
    <property type="entry name" value="Neuro_actylchol_rec"/>
</dbReference>
<feature type="transmembrane region" description="Helical" evidence="7">
    <location>
        <begin position="20"/>
        <end position="42"/>
    </location>
</feature>
<organism evidence="9 10">
    <name type="scientific">Oedothorax gibbosus</name>
    <dbReference type="NCBI Taxonomy" id="931172"/>
    <lineage>
        <taxon>Eukaryota</taxon>
        <taxon>Metazoa</taxon>
        <taxon>Ecdysozoa</taxon>
        <taxon>Arthropoda</taxon>
        <taxon>Chelicerata</taxon>
        <taxon>Arachnida</taxon>
        <taxon>Araneae</taxon>
        <taxon>Araneomorphae</taxon>
        <taxon>Entelegynae</taxon>
        <taxon>Araneoidea</taxon>
        <taxon>Linyphiidae</taxon>
        <taxon>Erigoninae</taxon>
        <taxon>Oedothorax</taxon>
    </lineage>
</organism>
<keyword evidence="10" id="KW-1185">Reference proteome</keyword>
<keyword evidence="5" id="KW-0406">Ion transport</keyword>
<feature type="transmembrane region" description="Helical" evidence="7">
    <location>
        <begin position="157"/>
        <end position="181"/>
    </location>
</feature>
<keyword evidence="6" id="KW-0407">Ion channel</keyword>
<dbReference type="SUPFAM" id="SSF90112">
    <property type="entry name" value="Neurotransmitter-gated ion-channel transmembrane pore"/>
    <property type="match status" value="1"/>
</dbReference>
<dbReference type="GO" id="GO:0004888">
    <property type="term" value="F:transmembrane signaling receptor activity"/>
    <property type="evidence" value="ECO:0007669"/>
    <property type="project" value="InterPro"/>
</dbReference>
<dbReference type="InterPro" id="IPR036719">
    <property type="entry name" value="Neuro-gated_channel_TM_sf"/>
</dbReference>
<dbReference type="Pfam" id="PF02932">
    <property type="entry name" value="Neur_chan_memb"/>
    <property type="match status" value="1"/>
</dbReference>
<sequence>MVHPVEIGATRGDQPDHPEMFLAIEGLRVQLIFFAVLLLELISKTLTVSGEKLLQFSDILPEDSRTYDKMKPPKKDGRPTTVRYHVTVMGLDSINEESMAPRTDRLTDWTETSLGGPRTSELPQLDLTRTEKMDCTQHYSTGNFTCLKLTFTLKRRLGYYMFHTYIPTCLIVIMSWVSFWIRPEAVPARVTLGVTSLLTLSTQHAKSLDSLPPVSYIKAIDIFMATCTVFVFLSLMEFAMVNVILEDCVTMKLKQRLTKRRFEESRREEEKDETLPRLRLNENDVLAINMEKKSSAVTRSVNRRKICASRIDQVSRVLFPLTFGGLTIAYWCYFVVFN</sequence>
<name>A0AAV6UMN5_9ARAC</name>
<keyword evidence="3" id="KW-0813">Transport</keyword>
<dbReference type="CDD" id="cd19049">
    <property type="entry name" value="LGIC_TM_anion"/>
    <property type="match status" value="1"/>
</dbReference>
<evidence type="ECO:0000256" key="6">
    <source>
        <dbReference type="ARBA" id="ARBA00023303"/>
    </source>
</evidence>
<comment type="subcellular location">
    <subcellularLocation>
        <location evidence="2">Cell membrane</location>
    </subcellularLocation>
    <subcellularLocation>
        <location evidence="1">Membrane</location>
        <topology evidence="1">Multi-pass membrane protein</topology>
    </subcellularLocation>
</comment>
<feature type="transmembrane region" description="Helical" evidence="7">
    <location>
        <begin position="222"/>
        <end position="245"/>
    </location>
</feature>
<dbReference type="Proteomes" id="UP000827092">
    <property type="component" value="Unassembled WGS sequence"/>
</dbReference>